<dbReference type="InterPro" id="IPR004843">
    <property type="entry name" value="Calcineurin-like_PHP"/>
</dbReference>
<evidence type="ECO:0000313" key="8">
    <source>
        <dbReference type="EMBL" id="MDA7022702.1"/>
    </source>
</evidence>
<evidence type="ECO:0000259" key="7">
    <source>
        <dbReference type="Pfam" id="PF00149"/>
    </source>
</evidence>
<dbReference type="RefSeq" id="WP_094999934.1">
    <property type="nucleotide sequence ID" value="NZ_CAACYJ010000024.1"/>
</dbReference>
<evidence type="ECO:0000256" key="6">
    <source>
        <dbReference type="SAM" id="MobiDB-lite"/>
    </source>
</evidence>
<evidence type="ECO:0000256" key="5">
    <source>
        <dbReference type="HAMAP-Rule" id="MF_00199"/>
    </source>
</evidence>
<name>A0A267BH80_PSEFR</name>
<feature type="domain" description="Calcineurin-like phosphoesterase" evidence="7">
    <location>
        <begin position="1"/>
        <end position="131"/>
    </location>
</feature>
<sequence length="305" mass="33952">MAVYAVGDLQGCLKPLKRLLERVAFDPTKDKLWLVGDLVNRGPESLETLRFLYRMRESLVCVLGNHDLHLLAVGRNIERLKKGDTLREILQAPDCDELLNWLRQQPLLHYDAEREVALVHAGIPPQWTLKKALKCASEVEQALRDDNLVGPYLDGMYGNDPAKWDNGLTGVTRLRVITNYFTRMRFCTRDGKLDLKSKEGVGTAPPGFAPWFSYKERKTQGLKIIFGHWAALEGNCKEPGIFALDTGCVWGGAMTLLNVDTGQRLLCDCDDPTLAVPGIAPHSAPTSQPLGASQPRPLSGHRNFP</sequence>
<proteinExistence type="inferred from homology"/>
<dbReference type="SUPFAM" id="SSF56300">
    <property type="entry name" value="Metallo-dependent phosphatases"/>
    <property type="match status" value="1"/>
</dbReference>
<comment type="similarity">
    <text evidence="2 5">Belongs to the Ap4A hydrolase family.</text>
</comment>
<dbReference type="Proteomes" id="UP001212337">
    <property type="component" value="Unassembled WGS sequence"/>
</dbReference>
<dbReference type="AlphaFoldDB" id="A0A267BH80"/>
<keyword evidence="11" id="KW-1185">Reference proteome</keyword>
<feature type="region of interest" description="Disordered" evidence="6">
    <location>
        <begin position="278"/>
        <end position="305"/>
    </location>
</feature>
<dbReference type="CDD" id="cd07422">
    <property type="entry name" value="MPP_ApaH"/>
    <property type="match status" value="1"/>
</dbReference>
<comment type="function">
    <text evidence="1 5">Hydrolyzes diadenosine 5',5'''-P1,P4-tetraphosphate to yield ADP.</text>
</comment>
<reference evidence="9 10" key="1">
    <citation type="submission" date="2019-02" db="EMBL/GenBank/DDBJ databases">
        <authorList>
            <consortium name="Pathogen Informatics"/>
        </authorList>
    </citation>
    <scope>NUCLEOTIDE SEQUENCE [LARGE SCALE GENOMIC DNA]</scope>
    <source>
        <strain evidence="9 10">3012STDY7103891</strain>
    </source>
</reference>
<evidence type="ECO:0000256" key="4">
    <source>
        <dbReference type="ARBA" id="ARBA00049417"/>
    </source>
</evidence>
<dbReference type="GeneID" id="89542801"/>
<dbReference type="PANTHER" id="PTHR40942">
    <property type="match status" value="1"/>
</dbReference>
<dbReference type="Gene3D" id="3.60.21.10">
    <property type="match status" value="1"/>
</dbReference>
<keyword evidence="3 5" id="KW-0378">Hydrolase</keyword>
<dbReference type="NCBIfam" id="TIGR00668">
    <property type="entry name" value="apaH"/>
    <property type="match status" value="1"/>
</dbReference>
<evidence type="ECO:0000313" key="9">
    <source>
        <dbReference type="EMBL" id="VFB18550.1"/>
    </source>
</evidence>
<gene>
    <name evidence="5 9" type="primary">apaH</name>
    <name evidence="9" type="ORF">NCTC10754_01109</name>
    <name evidence="8" type="ORF">PI499_12535</name>
</gene>
<dbReference type="PANTHER" id="PTHR40942:SF4">
    <property type="entry name" value="CYTOCHROME C5"/>
    <property type="match status" value="1"/>
</dbReference>
<evidence type="ECO:0000313" key="10">
    <source>
        <dbReference type="Proteomes" id="UP000330809"/>
    </source>
</evidence>
<organism evidence="9 10">
    <name type="scientific">Pseudomonas fragi</name>
    <dbReference type="NCBI Taxonomy" id="296"/>
    <lineage>
        <taxon>Bacteria</taxon>
        <taxon>Pseudomonadati</taxon>
        <taxon>Pseudomonadota</taxon>
        <taxon>Gammaproteobacteria</taxon>
        <taxon>Pseudomonadales</taxon>
        <taxon>Pseudomonadaceae</taxon>
        <taxon>Pseudomonas</taxon>
    </lineage>
</organism>
<dbReference type="Pfam" id="PF00149">
    <property type="entry name" value="Metallophos"/>
    <property type="match status" value="1"/>
</dbReference>
<evidence type="ECO:0000256" key="1">
    <source>
        <dbReference type="ARBA" id="ARBA00003413"/>
    </source>
</evidence>
<evidence type="ECO:0000256" key="3">
    <source>
        <dbReference type="ARBA" id="ARBA00022801"/>
    </source>
</evidence>
<dbReference type="Proteomes" id="UP000330809">
    <property type="component" value="Unassembled WGS sequence"/>
</dbReference>
<dbReference type="EC" id="3.6.1.41" evidence="5"/>
<dbReference type="HAMAP" id="MF_00199">
    <property type="entry name" value="ApaH"/>
    <property type="match status" value="1"/>
</dbReference>
<protein>
    <recommendedName>
        <fullName evidence="5">Bis(5'-nucleosyl)-tetraphosphatase, symmetrical</fullName>
        <ecNumber evidence="5">3.6.1.41</ecNumber>
    </recommendedName>
    <alternativeName>
        <fullName evidence="5">Ap4A hydrolase</fullName>
    </alternativeName>
    <alternativeName>
        <fullName evidence="5">Diadenosine 5',5'''-P1,P4-tetraphosphate pyrophosphohydrolase</fullName>
    </alternativeName>
    <alternativeName>
        <fullName evidence="5">Diadenosine tetraphosphatase</fullName>
    </alternativeName>
</protein>
<comment type="catalytic activity">
    <reaction evidence="4 5">
        <text>P(1),P(4)-bis(5'-adenosyl) tetraphosphate + H2O = 2 ADP + 2 H(+)</text>
        <dbReference type="Rhea" id="RHEA:24252"/>
        <dbReference type="ChEBI" id="CHEBI:15377"/>
        <dbReference type="ChEBI" id="CHEBI:15378"/>
        <dbReference type="ChEBI" id="CHEBI:58141"/>
        <dbReference type="ChEBI" id="CHEBI:456216"/>
        <dbReference type="EC" id="3.6.1.41"/>
    </reaction>
</comment>
<evidence type="ECO:0000256" key="2">
    <source>
        <dbReference type="ARBA" id="ARBA00005419"/>
    </source>
</evidence>
<dbReference type="InterPro" id="IPR004617">
    <property type="entry name" value="ApaH"/>
</dbReference>
<evidence type="ECO:0000313" key="11">
    <source>
        <dbReference type="Proteomes" id="UP001212337"/>
    </source>
</evidence>
<dbReference type="EMBL" id="JAQJVI010000014">
    <property type="protein sequence ID" value="MDA7022702.1"/>
    <property type="molecule type" value="Genomic_DNA"/>
</dbReference>
<dbReference type="PIRSF" id="PIRSF000903">
    <property type="entry name" value="B5n-ttraPtase_sm"/>
    <property type="match status" value="1"/>
</dbReference>
<dbReference type="EMBL" id="CAACYJ010000024">
    <property type="protein sequence ID" value="VFB18550.1"/>
    <property type="molecule type" value="Genomic_DNA"/>
</dbReference>
<accession>A0A267BH80</accession>
<dbReference type="NCBIfam" id="NF001204">
    <property type="entry name" value="PRK00166.1"/>
    <property type="match status" value="1"/>
</dbReference>
<dbReference type="InterPro" id="IPR029052">
    <property type="entry name" value="Metallo-depent_PP-like"/>
</dbReference>
<reference evidence="8 11" key="2">
    <citation type="submission" date="2023-01" db="EMBL/GenBank/DDBJ databases">
        <title>Effects of deletion of Siderophore biosynthase gene in Pseudomonas fragi on quorum sensing and spoliage ability.</title>
        <authorList>
            <person name="Cui F."/>
            <person name="Wang D."/>
            <person name="Liu J."/>
            <person name="Wang Q."/>
            <person name="Li T."/>
            <person name="Li J."/>
        </authorList>
    </citation>
    <scope>NUCLEOTIDE SEQUENCE [LARGE SCALE GENOMIC DNA]</scope>
    <source>
        <strain evidence="8 11">MS-10</strain>
    </source>
</reference>
<dbReference type="GO" id="GO:0008803">
    <property type="term" value="F:bis(5'-nucleosyl)-tetraphosphatase (symmetrical) activity"/>
    <property type="evidence" value="ECO:0007669"/>
    <property type="project" value="UniProtKB-UniRule"/>
</dbReference>